<feature type="binding site" evidence="6">
    <location>
        <position position="155"/>
    </location>
    <ligand>
        <name>FMN</name>
        <dbReference type="ChEBI" id="CHEBI:58210"/>
    </ligand>
</feature>
<dbReference type="InterPro" id="IPR036661">
    <property type="entry name" value="Luciferase-like_sf"/>
</dbReference>
<evidence type="ECO:0000313" key="9">
    <source>
        <dbReference type="Proteomes" id="UP000317078"/>
    </source>
</evidence>
<dbReference type="Proteomes" id="UP000317078">
    <property type="component" value="Unassembled WGS sequence"/>
</dbReference>
<dbReference type="GO" id="GO:0004497">
    <property type="term" value="F:monooxygenase activity"/>
    <property type="evidence" value="ECO:0007669"/>
    <property type="project" value="UniProtKB-KW"/>
</dbReference>
<reference evidence="8 9" key="1">
    <citation type="journal article" date="2019" name="Environ. Microbiol.">
        <title>Species interactions and distinct microbial communities in high Arctic permafrost affected cryosols are associated with the CH4 and CO2 gas fluxes.</title>
        <authorList>
            <person name="Altshuler I."/>
            <person name="Hamel J."/>
            <person name="Turney S."/>
            <person name="Magnuson E."/>
            <person name="Levesque R."/>
            <person name="Greer C."/>
            <person name="Whyte L.G."/>
        </authorList>
    </citation>
    <scope>NUCLEOTIDE SEQUENCE [LARGE SCALE GENOMIC DNA]</scope>
    <source>
        <strain evidence="8 9">S9.3B</strain>
    </source>
</reference>
<dbReference type="Gene3D" id="3.20.20.30">
    <property type="entry name" value="Luciferase-like domain"/>
    <property type="match status" value="1"/>
</dbReference>
<evidence type="ECO:0000259" key="7">
    <source>
        <dbReference type="Pfam" id="PF00296"/>
    </source>
</evidence>
<evidence type="ECO:0000256" key="2">
    <source>
        <dbReference type="ARBA" id="ARBA00022643"/>
    </source>
</evidence>
<keyword evidence="3" id="KW-0560">Oxidoreductase</keyword>
<keyword evidence="4" id="KW-0503">Monooxygenase</keyword>
<dbReference type="SUPFAM" id="SSF51679">
    <property type="entry name" value="Bacterial luciferase-like"/>
    <property type="match status" value="1"/>
</dbReference>
<keyword evidence="9" id="KW-1185">Reference proteome</keyword>
<dbReference type="PANTHER" id="PTHR30011">
    <property type="entry name" value="ALKANESULFONATE MONOOXYGENASE-RELATED"/>
    <property type="match status" value="1"/>
</dbReference>
<feature type="binding site" evidence="6">
    <location>
        <position position="159"/>
    </location>
    <ligand>
        <name>FMN</name>
        <dbReference type="ChEBI" id="CHEBI:58210"/>
    </ligand>
</feature>
<dbReference type="InterPro" id="IPR011251">
    <property type="entry name" value="Luciferase-like_dom"/>
</dbReference>
<accession>A0A502GF97</accession>
<dbReference type="AlphaFoldDB" id="A0A502GF97"/>
<keyword evidence="1 6" id="KW-0285">Flavoprotein</keyword>
<feature type="binding site" evidence="6">
    <location>
        <position position="230"/>
    </location>
    <ligand>
        <name>FMN</name>
        <dbReference type="ChEBI" id="CHEBI:58210"/>
    </ligand>
</feature>
<evidence type="ECO:0000313" key="8">
    <source>
        <dbReference type="EMBL" id="TPG59726.1"/>
    </source>
</evidence>
<gene>
    <name evidence="8" type="ORF">EAH89_05695</name>
</gene>
<name>A0A502GF97_9PROT</name>
<dbReference type="EMBL" id="RCZP01000003">
    <property type="protein sequence ID" value="TPG59726.1"/>
    <property type="molecule type" value="Genomic_DNA"/>
</dbReference>
<evidence type="ECO:0000256" key="1">
    <source>
        <dbReference type="ARBA" id="ARBA00022630"/>
    </source>
</evidence>
<dbReference type="InterPro" id="IPR016215">
    <property type="entry name" value="NTA_MOA"/>
</dbReference>
<dbReference type="Pfam" id="PF00296">
    <property type="entry name" value="Bac_luciferase"/>
    <property type="match status" value="1"/>
</dbReference>
<evidence type="ECO:0000256" key="4">
    <source>
        <dbReference type="ARBA" id="ARBA00023033"/>
    </source>
</evidence>
<feature type="domain" description="Luciferase-like" evidence="7">
    <location>
        <begin position="30"/>
        <end position="390"/>
    </location>
</feature>
<dbReference type="NCBIfam" id="TIGR03860">
    <property type="entry name" value="FMN_nitrolo"/>
    <property type="match status" value="1"/>
</dbReference>
<evidence type="ECO:0000256" key="6">
    <source>
        <dbReference type="PIRSR" id="PIRSR000337-1"/>
    </source>
</evidence>
<sequence>MTAPRQMNLVAFLQAQNCSNYPASWRHEGSMSDFLRPEYYQRIARVLEAGKFQMAFFDDRLAIPDIYGNDHASTVENGVRAVKMDLMPIVTAMGLATSRLGLGATYSTTYYEPFHVARLFATLDLMIGGRAAWNIVTSLNDSEAANFGRSEHLEHDARYDRADEFLEVVTGHWNSWDDDALILDKESGRFADAAKVRRLDYEGKYFRSRGPFPVPRSPQGQPVLIQAGQSGRGRAFASRWAEMIFAVFPNLAAGRKGYAEMKAALAAAGRDPASVSIAPAVYAIVGETQSMAEDKKAYIDGLAKPVDGLNLLCEVLNVDFSKKPMDEPFSDEELAGLSWHGFRDRVVSLSGKANPTVRDFVHFSGRGTIREFPCFVGTAKQVADGMEEWFGSACDGFVLAATHMPGSYEDFVRHVVPELQRRGLFQKEYQGATLRENLRLPMHPAGGLRRSAA</sequence>
<organism evidence="8 9">
    <name type="scientific">Muricoccus nepalensis</name>
    <dbReference type="NCBI Taxonomy" id="1854500"/>
    <lineage>
        <taxon>Bacteria</taxon>
        <taxon>Pseudomonadati</taxon>
        <taxon>Pseudomonadota</taxon>
        <taxon>Alphaproteobacteria</taxon>
        <taxon>Acetobacterales</taxon>
        <taxon>Roseomonadaceae</taxon>
        <taxon>Muricoccus</taxon>
    </lineage>
</organism>
<proteinExistence type="inferred from homology"/>
<evidence type="ECO:0000256" key="3">
    <source>
        <dbReference type="ARBA" id="ARBA00023002"/>
    </source>
</evidence>
<dbReference type="CDD" id="cd01095">
    <property type="entry name" value="Nitrilotriacetate_monoxgenase"/>
    <property type="match status" value="1"/>
</dbReference>
<dbReference type="RefSeq" id="WP_140881824.1">
    <property type="nucleotide sequence ID" value="NZ_RCZP01000003.1"/>
</dbReference>
<comment type="caution">
    <text evidence="8">The sequence shown here is derived from an EMBL/GenBank/DDBJ whole genome shotgun (WGS) entry which is preliminary data.</text>
</comment>
<protein>
    <submittedName>
        <fullName evidence="8">LLM class flavin-dependent oxidoreductase</fullName>
    </submittedName>
</protein>
<feature type="binding site" evidence="6">
    <location>
        <position position="105"/>
    </location>
    <ligand>
        <name>FMN</name>
        <dbReference type="ChEBI" id="CHEBI:58210"/>
    </ligand>
</feature>
<dbReference type="GO" id="GO:0016705">
    <property type="term" value="F:oxidoreductase activity, acting on paired donors, with incorporation or reduction of molecular oxygen"/>
    <property type="evidence" value="ECO:0007669"/>
    <property type="project" value="InterPro"/>
</dbReference>
<comment type="similarity">
    <text evidence="5">Belongs to the NtaA/SnaA/DszA monooxygenase family.</text>
</comment>
<feature type="binding site" evidence="6">
    <location>
        <position position="59"/>
    </location>
    <ligand>
        <name>FMN</name>
        <dbReference type="ChEBI" id="CHEBI:58210"/>
    </ligand>
</feature>
<evidence type="ECO:0000256" key="5">
    <source>
        <dbReference type="ARBA" id="ARBA00033748"/>
    </source>
</evidence>
<dbReference type="InterPro" id="IPR051260">
    <property type="entry name" value="Diverse_substr_monoxygenases"/>
</dbReference>
<dbReference type="PIRSF" id="PIRSF000337">
    <property type="entry name" value="NTA_MOA"/>
    <property type="match status" value="1"/>
</dbReference>
<dbReference type="PANTHER" id="PTHR30011:SF16">
    <property type="entry name" value="C2H2 FINGER DOMAIN TRANSCRIPTION FACTOR (EUROFUNG)-RELATED"/>
    <property type="match status" value="1"/>
</dbReference>
<dbReference type="OrthoDB" id="6752030at2"/>
<keyword evidence="2 6" id="KW-0288">FMN</keyword>